<dbReference type="Pfam" id="PF00708">
    <property type="entry name" value="Acylphosphatase"/>
    <property type="match status" value="1"/>
</dbReference>
<keyword evidence="8" id="KW-1185">Reference proteome</keyword>
<comment type="catalytic activity">
    <reaction evidence="3 4">
        <text>an acyl phosphate + H2O = a carboxylate + phosphate + H(+)</text>
        <dbReference type="Rhea" id="RHEA:14965"/>
        <dbReference type="ChEBI" id="CHEBI:15377"/>
        <dbReference type="ChEBI" id="CHEBI:15378"/>
        <dbReference type="ChEBI" id="CHEBI:29067"/>
        <dbReference type="ChEBI" id="CHEBI:43474"/>
        <dbReference type="ChEBI" id="CHEBI:59918"/>
        <dbReference type="EC" id="3.6.1.7"/>
    </reaction>
</comment>
<dbReference type="GO" id="GO:0003998">
    <property type="term" value="F:acylphosphatase activity"/>
    <property type="evidence" value="ECO:0007669"/>
    <property type="project" value="UniProtKB-EC"/>
</dbReference>
<dbReference type="EMBL" id="LT828648">
    <property type="protein sequence ID" value="SLM48446.1"/>
    <property type="molecule type" value="Genomic_DNA"/>
</dbReference>
<sequence length="102" mass="11032">MTDSTDPATVRATISVAGRVQGVGYRAFALRVAAARGLRGTVRNLDDGRVELDVEGPKERIESLLNDLRTGPPAARVTDVRIEWGRATGRFSDFRISYEGGA</sequence>
<feature type="active site" evidence="4">
    <location>
        <position position="44"/>
    </location>
</feature>
<dbReference type="OrthoDB" id="9808093at2"/>
<dbReference type="STRING" id="1325564.NSJP_2274"/>
<reference evidence="7 8" key="1">
    <citation type="submission" date="2017-03" db="EMBL/GenBank/DDBJ databases">
        <authorList>
            <person name="Afonso C.L."/>
            <person name="Miller P.J."/>
            <person name="Scott M.A."/>
            <person name="Spackman E."/>
            <person name="Goraichik I."/>
            <person name="Dimitrov K.M."/>
            <person name="Suarez D.L."/>
            <person name="Swayne D.E."/>
        </authorList>
    </citation>
    <scope>NUCLEOTIDE SEQUENCE [LARGE SCALE GENOMIC DNA]</scope>
    <source>
        <strain evidence="7">Genome sequencing of Nitrospira japonica strain NJ11</strain>
    </source>
</reference>
<protein>
    <recommendedName>
        <fullName evidence="2 4">acylphosphatase</fullName>
        <ecNumber evidence="2 4">3.6.1.7</ecNumber>
    </recommendedName>
</protein>
<feature type="active site" evidence="4">
    <location>
        <position position="26"/>
    </location>
</feature>
<evidence type="ECO:0000256" key="4">
    <source>
        <dbReference type="PROSITE-ProRule" id="PRU00520"/>
    </source>
</evidence>
<keyword evidence="4 7" id="KW-0378">Hydrolase</keyword>
<evidence type="ECO:0000256" key="3">
    <source>
        <dbReference type="ARBA" id="ARBA00047645"/>
    </source>
</evidence>
<dbReference type="AlphaFoldDB" id="A0A1W1I613"/>
<dbReference type="PANTHER" id="PTHR47268">
    <property type="entry name" value="ACYLPHOSPHATASE"/>
    <property type="match status" value="1"/>
</dbReference>
<dbReference type="RefSeq" id="WP_080886825.1">
    <property type="nucleotide sequence ID" value="NZ_LT828648.1"/>
</dbReference>
<comment type="similarity">
    <text evidence="1 5">Belongs to the acylphosphatase family.</text>
</comment>
<evidence type="ECO:0000259" key="6">
    <source>
        <dbReference type="PROSITE" id="PS51160"/>
    </source>
</evidence>
<gene>
    <name evidence="7" type="primary">acyP</name>
    <name evidence="7" type="ORF">NSJP_2274</name>
</gene>
<dbReference type="InterPro" id="IPR036046">
    <property type="entry name" value="Acylphosphatase-like_dom_sf"/>
</dbReference>
<evidence type="ECO:0000313" key="7">
    <source>
        <dbReference type="EMBL" id="SLM48446.1"/>
    </source>
</evidence>
<dbReference type="PROSITE" id="PS51160">
    <property type="entry name" value="ACYLPHOSPHATASE_3"/>
    <property type="match status" value="1"/>
</dbReference>
<evidence type="ECO:0000256" key="2">
    <source>
        <dbReference type="ARBA" id="ARBA00012150"/>
    </source>
</evidence>
<dbReference type="Proteomes" id="UP000192042">
    <property type="component" value="Chromosome I"/>
</dbReference>
<feature type="domain" description="Acylphosphatase-like" evidence="6">
    <location>
        <begin position="11"/>
        <end position="98"/>
    </location>
</feature>
<dbReference type="Gene3D" id="3.30.70.100">
    <property type="match status" value="1"/>
</dbReference>
<evidence type="ECO:0000313" key="8">
    <source>
        <dbReference type="Proteomes" id="UP000192042"/>
    </source>
</evidence>
<dbReference type="KEGG" id="nja:NSJP_2274"/>
<dbReference type="SUPFAM" id="SSF54975">
    <property type="entry name" value="Acylphosphatase/BLUF domain-like"/>
    <property type="match status" value="1"/>
</dbReference>
<name>A0A1W1I613_9BACT</name>
<evidence type="ECO:0000256" key="1">
    <source>
        <dbReference type="ARBA" id="ARBA00005614"/>
    </source>
</evidence>
<proteinExistence type="inferred from homology"/>
<dbReference type="PANTHER" id="PTHR47268:SF4">
    <property type="entry name" value="ACYLPHOSPHATASE"/>
    <property type="match status" value="1"/>
</dbReference>
<dbReference type="InterPro" id="IPR001792">
    <property type="entry name" value="Acylphosphatase-like_dom"/>
</dbReference>
<dbReference type="EC" id="3.6.1.7" evidence="2 4"/>
<evidence type="ECO:0000256" key="5">
    <source>
        <dbReference type="RuleBase" id="RU004168"/>
    </source>
</evidence>
<organism evidence="7 8">
    <name type="scientific">Nitrospira japonica</name>
    <dbReference type="NCBI Taxonomy" id="1325564"/>
    <lineage>
        <taxon>Bacteria</taxon>
        <taxon>Pseudomonadati</taxon>
        <taxon>Nitrospirota</taxon>
        <taxon>Nitrospiria</taxon>
        <taxon>Nitrospirales</taxon>
        <taxon>Nitrospiraceae</taxon>
        <taxon>Nitrospira</taxon>
    </lineage>
</organism>
<accession>A0A1W1I613</accession>
<dbReference type="InterPro" id="IPR020456">
    <property type="entry name" value="Acylphosphatase"/>
</dbReference>